<gene>
    <name evidence="2" type="ORF">HN018_00360</name>
</gene>
<dbReference type="AlphaFoldDB" id="A0A6M8H4Y7"/>
<keyword evidence="3" id="KW-1185">Reference proteome</keyword>
<dbReference type="InterPro" id="IPR002725">
    <property type="entry name" value="YgjP-like_metallopeptidase"/>
</dbReference>
<dbReference type="Gene3D" id="3.30.2010.10">
    <property type="entry name" value="Metalloproteases ('zincins'), catalytic domain"/>
    <property type="match status" value="1"/>
</dbReference>
<dbReference type="Pfam" id="PF01863">
    <property type="entry name" value="YgjP-like"/>
    <property type="match status" value="1"/>
</dbReference>
<dbReference type="CDD" id="cd07344">
    <property type="entry name" value="M48_yhfN_like"/>
    <property type="match status" value="1"/>
</dbReference>
<dbReference type="PANTHER" id="PTHR30399">
    <property type="entry name" value="UNCHARACTERIZED PROTEIN YGJP"/>
    <property type="match status" value="1"/>
</dbReference>
<organism evidence="2 3">
    <name type="scientific">Lichenicola cladoniae</name>
    <dbReference type="NCBI Taxonomy" id="1484109"/>
    <lineage>
        <taxon>Bacteria</taxon>
        <taxon>Pseudomonadati</taxon>
        <taxon>Pseudomonadota</taxon>
        <taxon>Alphaproteobacteria</taxon>
        <taxon>Acetobacterales</taxon>
        <taxon>Acetobacteraceae</taxon>
        <taxon>Lichenicola</taxon>
    </lineage>
</organism>
<dbReference type="InterPro" id="IPR053136">
    <property type="entry name" value="UTP_pyrophosphatase-like"/>
</dbReference>
<evidence type="ECO:0000313" key="3">
    <source>
        <dbReference type="Proteomes" id="UP000500767"/>
    </source>
</evidence>
<dbReference type="Proteomes" id="UP000500767">
    <property type="component" value="Chromosome"/>
</dbReference>
<name>A0A6M8H4Y7_9PROT</name>
<reference evidence="2 3" key="1">
    <citation type="journal article" date="2014" name="World J. Microbiol. Biotechnol.">
        <title>Biodiversity and physiological characteristics of Antarctic and Arctic lichens-associated bacteria.</title>
        <authorList>
            <person name="Lee Y.M."/>
            <person name="Kim E.H."/>
            <person name="Lee H.K."/>
            <person name="Hong S.G."/>
        </authorList>
    </citation>
    <scope>NUCLEOTIDE SEQUENCE [LARGE SCALE GENOMIC DNA]</scope>
    <source>
        <strain evidence="2 3">PAMC 26569</strain>
    </source>
</reference>
<dbReference type="PANTHER" id="PTHR30399:SF1">
    <property type="entry name" value="UTP PYROPHOSPHATASE"/>
    <property type="match status" value="1"/>
</dbReference>
<feature type="domain" description="YgjP-like metallopeptidase" evidence="1">
    <location>
        <begin position="85"/>
        <end position="285"/>
    </location>
</feature>
<proteinExistence type="predicted"/>
<evidence type="ECO:0000259" key="1">
    <source>
        <dbReference type="Pfam" id="PF01863"/>
    </source>
</evidence>
<dbReference type="KEGG" id="lck:HN018_00360"/>
<accession>A0A6M8H4Y7</accession>
<protein>
    <submittedName>
        <fullName evidence="2">M48 family metallopeptidase</fullName>
    </submittedName>
</protein>
<dbReference type="EMBL" id="CP053708">
    <property type="protein sequence ID" value="QKE88711.1"/>
    <property type="molecule type" value="Genomic_DNA"/>
</dbReference>
<sequence>MAGSCPPAGPACVVGGTCGPAALHHRRLRLEQRQAVTAASTRRPFQAAQPRSRAAVAPPPQLELLRFPTGDLPVRWRRCRTAGRISLRIDPRAGMVVVTLPPRASREGGLALLRIHAEWVAGRLAALPKVVAFDEGAVVLLDGRPHVIRHSPEARRGVWVEADEIRISGEHAFLPRRLSDFLRAEARLRLAKLAAVIGAGPDAGTDLIPSRLAIKDTSTRWGSCSSDKVVMFSWRLVMAPPEIQHYVVAHELAHLRHLDHGRGFWALVELLTPHRAHAEAWLKQNGPALLRTG</sequence>
<evidence type="ECO:0000313" key="2">
    <source>
        <dbReference type="EMBL" id="QKE88711.1"/>
    </source>
</evidence>